<reference evidence="2 3" key="1">
    <citation type="journal article" date="2016" name="Nat. Commun.">
        <title>Thousands of microbial genomes shed light on interconnected biogeochemical processes in an aquifer system.</title>
        <authorList>
            <person name="Anantharaman K."/>
            <person name="Brown C.T."/>
            <person name="Hug L.A."/>
            <person name="Sharon I."/>
            <person name="Castelle C.J."/>
            <person name="Probst A.J."/>
            <person name="Thomas B.C."/>
            <person name="Singh A."/>
            <person name="Wilkins M.J."/>
            <person name="Karaoz U."/>
            <person name="Brodie E.L."/>
            <person name="Williams K.H."/>
            <person name="Hubbard S.S."/>
            <person name="Banfield J.F."/>
        </authorList>
    </citation>
    <scope>NUCLEOTIDE SEQUENCE [LARGE SCALE GENOMIC DNA]</scope>
</reference>
<feature type="domain" description="Glycosyltransferase 2-like" evidence="1">
    <location>
        <begin position="4"/>
        <end position="166"/>
    </location>
</feature>
<dbReference type="InterPro" id="IPR029044">
    <property type="entry name" value="Nucleotide-diphossugar_trans"/>
</dbReference>
<protein>
    <recommendedName>
        <fullName evidence="1">Glycosyltransferase 2-like domain-containing protein</fullName>
    </recommendedName>
</protein>
<dbReference type="Pfam" id="PF00535">
    <property type="entry name" value="Glycos_transf_2"/>
    <property type="match status" value="1"/>
</dbReference>
<evidence type="ECO:0000313" key="3">
    <source>
        <dbReference type="Proteomes" id="UP000176445"/>
    </source>
</evidence>
<dbReference type="PANTHER" id="PTHR48090">
    <property type="entry name" value="UNDECAPRENYL-PHOSPHATE 4-DEOXY-4-FORMAMIDO-L-ARABINOSE TRANSFERASE-RELATED"/>
    <property type="match status" value="1"/>
</dbReference>
<proteinExistence type="predicted"/>
<dbReference type="Gene3D" id="3.90.550.10">
    <property type="entry name" value="Spore Coat Polysaccharide Biosynthesis Protein SpsA, Chain A"/>
    <property type="match status" value="1"/>
</dbReference>
<dbReference type="Proteomes" id="UP000176445">
    <property type="component" value="Unassembled WGS sequence"/>
</dbReference>
<evidence type="ECO:0000259" key="1">
    <source>
        <dbReference type="Pfam" id="PF00535"/>
    </source>
</evidence>
<name>A0A1F6CQL0_9BACT</name>
<gene>
    <name evidence="2" type="ORF">A2704_04695</name>
</gene>
<accession>A0A1F6CQL0</accession>
<dbReference type="EMBL" id="MFKW01000028">
    <property type="protein sequence ID" value="OGG51469.1"/>
    <property type="molecule type" value="Genomic_DNA"/>
</dbReference>
<dbReference type="AlphaFoldDB" id="A0A1F6CQL0"/>
<dbReference type="InterPro" id="IPR050256">
    <property type="entry name" value="Glycosyltransferase_2"/>
</dbReference>
<evidence type="ECO:0000313" key="2">
    <source>
        <dbReference type="EMBL" id="OGG51469.1"/>
    </source>
</evidence>
<dbReference type="PANTHER" id="PTHR48090:SF7">
    <property type="entry name" value="RFBJ PROTEIN"/>
    <property type="match status" value="1"/>
</dbReference>
<dbReference type="InterPro" id="IPR001173">
    <property type="entry name" value="Glyco_trans_2-like"/>
</dbReference>
<sequence>MKLSVIMPVYSETESVCRIIEDISLRLKEHLLEIILIVASRSSDESKMICSKIATDHNLVRMIMQSERPGFGQAYREAFPHARGTHILMLDADEEFDLVAIPRMIDRAGDGADVVVGCRWIPGGGVEGYGLSTFFANRAFQLVLRLAFRTPLHDLTFGFKLLSIHVIRSIPWEGKMHELAMETTLKPLRFGYRVEEVPAFWTRRREGRSKNQSFMWRARWYLPIAWRILRAFPPPGTPLYAKRLMSAVR</sequence>
<comment type="caution">
    <text evidence="2">The sequence shown here is derived from an EMBL/GenBank/DDBJ whole genome shotgun (WGS) entry which is preliminary data.</text>
</comment>
<dbReference type="SUPFAM" id="SSF53448">
    <property type="entry name" value="Nucleotide-diphospho-sugar transferases"/>
    <property type="match status" value="1"/>
</dbReference>
<organism evidence="2 3">
    <name type="scientific">Candidatus Kaiserbacteria bacterium RIFCSPHIGHO2_01_FULL_54_36b</name>
    <dbReference type="NCBI Taxonomy" id="1798483"/>
    <lineage>
        <taxon>Bacteria</taxon>
        <taxon>Candidatus Kaiseribacteriota</taxon>
    </lineage>
</organism>